<dbReference type="EMBL" id="UAUU01000011">
    <property type="protein sequence ID" value="SPZ92467.1"/>
    <property type="molecule type" value="Genomic_DNA"/>
</dbReference>
<organism evidence="1 3">
    <name type="scientific">Sphingobacterium multivorum</name>
    <dbReference type="NCBI Taxonomy" id="28454"/>
    <lineage>
        <taxon>Bacteria</taxon>
        <taxon>Pseudomonadati</taxon>
        <taxon>Bacteroidota</taxon>
        <taxon>Sphingobacteriia</taxon>
        <taxon>Sphingobacteriales</taxon>
        <taxon>Sphingobacteriaceae</taxon>
        <taxon>Sphingobacterium</taxon>
    </lineage>
</organism>
<reference evidence="1 3" key="1">
    <citation type="submission" date="2018-06" db="EMBL/GenBank/DDBJ databases">
        <authorList>
            <consortium name="Pathogen Informatics"/>
            <person name="Doyle S."/>
        </authorList>
    </citation>
    <scope>NUCLEOTIDE SEQUENCE [LARGE SCALE GENOMIC DNA]</scope>
    <source>
        <strain evidence="1 3">NCTC11343</strain>
    </source>
</reference>
<gene>
    <name evidence="1" type="ORF">NCTC11343_04514</name>
    <name evidence="2" type="ORF">SPHINGO8BC_90637</name>
</gene>
<accession>A0A2X2JDM7</accession>
<sequence>MKILIWKGIIYNSLEYFKLTQQGGFFMVDSNIIGYYEDKIYTLKYHLKIDEHWNVQGLDLEYEVNGVNKRIKGNKVKNDWEINGSIIIDFQGIDYIDISLTPFTNTLPINSLNLEVGESTDIKVLYFDILNDGIKPVHQNYSKTNMLTFQYKNVPKDFEADLEVDHLGLVVNYPGLFTKVAEI</sequence>
<dbReference type="RefSeq" id="WP_070566793.1">
    <property type="nucleotide sequence ID" value="NZ_CP068086.1"/>
</dbReference>
<dbReference type="Proteomes" id="UP000251241">
    <property type="component" value="Unassembled WGS sequence"/>
</dbReference>
<dbReference type="SUPFAM" id="SSF159275">
    <property type="entry name" value="PA1994-like"/>
    <property type="match status" value="1"/>
</dbReference>
<name>A0A2X2JDM7_SPHMU</name>
<dbReference type="AlphaFoldDB" id="A0A2X2JDM7"/>
<evidence type="ECO:0000313" key="1">
    <source>
        <dbReference type="EMBL" id="SPZ92467.1"/>
    </source>
</evidence>
<evidence type="ECO:0000313" key="3">
    <source>
        <dbReference type="Proteomes" id="UP000251241"/>
    </source>
</evidence>
<dbReference type="Pfam" id="PF06475">
    <property type="entry name" value="Glycolipid_bind"/>
    <property type="match status" value="1"/>
</dbReference>
<protein>
    <submittedName>
        <fullName evidence="1">Uncharacterized protein conserved in bacteria</fullName>
    </submittedName>
</protein>
<accession>A0A654DSZ2</accession>
<proteinExistence type="predicted"/>
<dbReference type="GeneID" id="97179454"/>
<evidence type="ECO:0000313" key="4">
    <source>
        <dbReference type="Proteomes" id="UP000432350"/>
    </source>
</evidence>
<dbReference type="InterPro" id="IPR009467">
    <property type="entry name" value="Glycolipid-bd_prot_put"/>
</dbReference>
<reference evidence="2 4" key="2">
    <citation type="submission" date="2019-10" db="EMBL/GenBank/DDBJ databases">
        <authorList>
            <person name="Karimi E."/>
        </authorList>
    </citation>
    <scope>NUCLEOTIDE SEQUENCE [LARGE SCALE GENOMIC DNA]</scope>
    <source>
        <strain evidence="2">Sphingobacterium sp. 8BC</strain>
    </source>
</reference>
<evidence type="ECO:0000313" key="2">
    <source>
        <dbReference type="EMBL" id="VXD08575.1"/>
    </source>
</evidence>
<dbReference type="Proteomes" id="UP000432350">
    <property type="component" value="Unassembled WGS sequence"/>
</dbReference>
<dbReference type="EMBL" id="CABWMV010000028">
    <property type="protein sequence ID" value="VXD08575.1"/>
    <property type="molecule type" value="Genomic_DNA"/>
</dbReference>